<sequence length="863" mass="97824">MQHGRPNTTLKRRRNDDTTDDDLRRVSTSDQLKHSTVAELIEEVSGLKVTLRENQDQISSMQHQMNLLKDAVQKLQAQPTIDQVKELRMRTLNGEQARFMATIRFESPEEESDSDEPPAYQTQPPAPPLTLRQILANRMSTFPDYRGYPVQRDQLKPISFMKLRDCISLGWERNFKEALDNLYTPKSKRDTREFLYLRGRVVFVTPQHAIVIEIKTQKSSEHGFRFVSPFDDVYGEEREFFFDTITTGNREWDPKVYYAGTYRIVSLKDLHPEGVPYEDKFYQRDMFDVPADRIINTVLESQIQRPPLRKQDATHLVKSGIIKLEFVGLQCVGFNDELYRSVTASPPAPTPVRNSDGSAGGSGKKQKTRSKLANKIPTVLGGICTVFSVVFRTGSPGSTALTVLSGLFTILSPFVKWYSLVQTILRYVGGQIVTVTVPLYDVELGVMRNHKQQYRPFRMKPRPKVEIVLPKRANSGINIQSQIPGSSAHLSLSQGNHPAEPLLPSSITSISTSATPSPSFPPDPPGLSEDSRGYKESHNDLTIRSTTDATLNRGAYDKEGGGYTNHGGAHSDLGHVESTRLSLSERDMALEASSTTHDAGHEEQRGDISQFNSDSGGRKGSQDSTDQTSSKGRETPIEDSKKAANLVYSYARKIVDEKSRLKAEVISLNWVLRCQDGLRKRTRENANLCRVFDMAFQPDPHPQNPYGRYKPGARLWDMVHRMYLPDQTVRTYFEVPASSHCNLYKMHIIVSANPEWHTTLERKRGIRCIDVFRAVYDMLQKPLTRRELSMIPHRSIRFCEDAQGARIKNSPVPEEVERSRGILRIDSFVNYRFFKGLTQKDDVWMLETCSPDGRPFPQPLPPA</sequence>
<evidence type="ECO:0000259" key="3">
    <source>
        <dbReference type="Pfam" id="PF20415"/>
    </source>
</evidence>
<feature type="compositionally biased region" description="Basic and acidic residues" evidence="2">
    <location>
        <begin position="529"/>
        <end position="541"/>
    </location>
</feature>
<proteinExistence type="predicted"/>
<dbReference type="eggNOG" id="ENOG502R0WI">
    <property type="taxonomic scope" value="Eukaryota"/>
</dbReference>
<name>A0A0W0F4T4_MONRR</name>
<feature type="region of interest" description="Disordered" evidence="2">
    <location>
        <begin position="107"/>
        <end position="127"/>
    </location>
</feature>
<comment type="caution">
    <text evidence="4">The sequence shown here is derived from an EMBL/GenBank/DDBJ whole genome shotgun (WGS) entry which is preliminary data.</text>
</comment>
<keyword evidence="1" id="KW-0175">Coiled coil</keyword>
<feature type="compositionally biased region" description="Low complexity" evidence="2">
    <location>
        <begin position="502"/>
        <end position="517"/>
    </location>
</feature>
<feature type="domain" description="DUF6699" evidence="3">
    <location>
        <begin position="716"/>
        <end position="842"/>
    </location>
</feature>
<gene>
    <name evidence="4" type="ORF">WG66_16083</name>
</gene>
<evidence type="ECO:0000256" key="2">
    <source>
        <dbReference type="SAM" id="MobiDB-lite"/>
    </source>
</evidence>
<protein>
    <recommendedName>
        <fullName evidence="3">DUF6699 domain-containing protein</fullName>
    </recommendedName>
</protein>
<dbReference type="EMBL" id="LATX01002333">
    <property type="protein sequence ID" value="KTB31334.1"/>
    <property type="molecule type" value="Genomic_DNA"/>
</dbReference>
<organism evidence="4 5">
    <name type="scientific">Moniliophthora roreri</name>
    <name type="common">Frosty pod rot fungus</name>
    <name type="synonym">Monilia roreri</name>
    <dbReference type="NCBI Taxonomy" id="221103"/>
    <lineage>
        <taxon>Eukaryota</taxon>
        <taxon>Fungi</taxon>
        <taxon>Dikarya</taxon>
        <taxon>Basidiomycota</taxon>
        <taxon>Agaricomycotina</taxon>
        <taxon>Agaricomycetes</taxon>
        <taxon>Agaricomycetidae</taxon>
        <taxon>Agaricales</taxon>
        <taxon>Marasmiineae</taxon>
        <taxon>Marasmiaceae</taxon>
        <taxon>Moniliophthora</taxon>
    </lineage>
</organism>
<dbReference type="InterPro" id="IPR046522">
    <property type="entry name" value="DUF6699"/>
</dbReference>
<feature type="region of interest" description="Disordered" evidence="2">
    <location>
        <begin position="589"/>
        <end position="638"/>
    </location>
</feature>
<dbReference type="AlphaFoldDB" id="A0A0W0F4T4"/>
<feature type="region of interest" description="Disordered" evidence="2">
    <location>
        <begin position="1"/>
        <end position="30"/>
    </location>
</feature>
<evidence type="ECO:0000313" key="4">
    <source>
        <dbReference type="EMBL" id="KTB31334.1"/>
    </source>
</evidence>
<feature type="coiled-coil region" evidence="1">
    <location>
        <begin position="37"/>
        <end position="78"/>
    </location>
</feature>
<feature type="region of interest" description="Disordered" evidence="2">
    <location>
        <begin position="345"/>
        <end position="370"/>
    </location>
</feature>
<dbReference type="Pfam" id="PF20415">
    <property type="entry name" value="DUF6699"/>
    <property type="match status" value="1"/>
</dbReference>
<feature type="compositionally biased region" description="Basic and acidic residues" evidence="2">
    <location>
        <begin position="14"/>
        <end position="30"/>
    </location>
</feature>
<reference evidence="4 5" key="1">
    <citation type="submission" date="2015-12" db="EMBL/GenBank/DDBJ databases">
        <title>Draft genome sequence of Moniliophthora roreri, the causal agent of frosty pod rot of cacao.</title>
        <authorList>
            <person name="Aime M.C."/>
            <person name="Diaz-Valderrama J.R."/>
            <person name="Kijpornyongpan T."/>
            <person name="Phillips-Mora W."/>
        </authorList>
    </citation>
    <scope>NUCLEOTIDE SEQUENCE [LARGE SCALE GENOMIC DNA]</scope>
    <source>
        <strain evidence="4 5">MCA 2952</strain>
    </source>
</reference>
<dbReference type="Proteomes" id="UP000054988">
    <property type="component" value="Unassembled WGS sequence"/>
</dbReference>
<accession>A0A0W0F4T4</accession>
<feature type="region of interest" description="Disordered" evidence="2">
    <location>
        <begin position="488"/>
        <end position="573"/>
    </location>
</feature>
<evidence type="ECO:0000313" key="5">
    <source>
        <dbReference type="Proteomes" id="UP000054988"/>
    </source>
</evidence>
<evidence type="ECO:0000256" key="1">
    <source>
        <dbReference type="SAM" id="Coils"/>
    </source>
</evidence>